<proteinExistence type="predicted"/>
<dbReference type="EMBL" id="JACHJT010000001">
    <property type="protein sequence ID" value="MBB4933481.1"/>
    <property type="molecule type" value="Genomic_DNA"/>
</dbReference>
<keyword evidence="3" id="KW-1185">Reference proteome</keyword>
<evidence type="ECO:0000259" key="1">
    <source>
        <dbReference type="Pfam" id="PF00501"/>
    </source>
</evidence>
<accession>A0A7W7W462</accession>
<protein>
    <submittedName>
        <fullName evidence="2">Acyl-CoA synthetase (AMP-forming)/AMP-acid ligase II</fullName>
    </submittedName>
</protein>
<gene>
    <name evidence="2" type="ORF">F4561_004301</name>
</gene>
<dbReference type="Pfam" id="PF00501">
    <property type="entry name" value="AMP-binding"/>
    <property type="match status" value="1"/>
</dbReference>
<keyword evidence="2" id="KW-0436">Ligase</keyword>
<evidence type="ECO:0000313" key="2">
    <source>
        <dbReference type="EMBL" id="MBB4933481.1"/>
    </source>
</evidence>
<dbReference type="RefSeq" id="WP_312885415.1">
    <property type="nucleotide sequence ID" value="NZ_JACHJT010000001.1"/>
</dbReference>
<dbReference type="Proteomes" id="UP000523007">
    <property type="component" value="Unassembled WGS sequence"/>
</dbReference>
<sequence length="263" mass="27593">MGPLTTGLLNKLRRRGSIATVSEAGGPRTDARVFARTVERAAMGLASRGVWPGDVVAILAPVSPARLTAVYTVLAVGGVALPLEKNGTIDTDTQIEVLTETDTRLLLVTSPLATAALEMAERSRVRQVIAFGSAPETTPFEELLESSADSAPRCPAHDAFDSGIVGYQATGGGVVTTLYGQADLLDRFRQFDAELDLRHGDVVAVESGMPEPSRTALAALALWHGVSVVTIATESEPEIRRVLATAGATVRGAPVPTRVATRN</sequence>
<comment type="caution">
    <text evidence="2">The sequence shown here is derived from an EMBL/GenBank/DDBJ whole genome shotgun (WGS) entry which is preliminary data.</text>
</comment>
<dbReference type="SUPFAM" id="SSF56801">
    <property type="entry name" value="Acetyl-CoA synthetase-like"/>
    <property type="match status" value="1"/>
</dbReference>
<organism evidence="2 3">
    <name type="scientific">Lipingzhangella halophila</name>
    <dbReference type="NCBI Taxonomy" id="1783352"/>
    <lineage>
        <taxon>Bacteria</taxon>
        <taxon>Bacillati</taxon>
        <taxon>Actinomycetota</taxon>
        <taxon>Actinomycetes</taxon>
        <taxon>Streptosporangiales</taxon>
        <taxon>Nocardiopsidaceae</taxon>
        <taxon>Lipingzhangella</taxon>
    </lineage>
</organism>
<evidence type="ECO:0000313" key="3">
    <source>
        <dbReference type="Proteomes" id="UP000523007"/>
    </source>
</evidence>
<name>A0A7W7W462_9ACTN</name>
<dbReference type="GO" id="GO:0016874">
    <property type="term" value="F:ligase activity"/>
    <property type="evidence" value="ECO:0007669"/>
    <property type="project" value="UniProtKB-KW"/>
</dbReference>
<dbReference type="AlphaFoldDB" id="A0A7W7W462"/>
<dbReference type="InterPro" id="IPR000873">
    <property type="entry name" value="AMP-dep_synth/lig_dom"/>
</dbReference>
<reference evidence="2 3" key="1">
    <citation type="submission" date="2020-08" db="EMBL/GenBank/DDBJ databases">
        <title>Sequencing the genomes of 1000 actinobacteria strains.</title>
        <authorList>
            <person name="Klenk H.-P."/>
        </authorList>
    </citation>
    <scope>NUCLEOTIDE SEQUENCE [LARGE SCALE GENOMIC DNA]</scope>
    <source>
        <strain evidence="2 3">DSM 102030</strain>
    </source>
</reference>
<dbReference type="Gene3D" id="3.40.50.12780">
    <property type="entry name" value="N-terminal domain of ligase-like"/>
    <property type="match status" value="1"/>
</dbReference>
<dbReference type="InterPro" id="IPR042099">
    <property type="entry name" value="ANL_N_sf"/>
</dbReference>
<feature type="domain" description="AMP-dependent synthetase/ligase" evidence="1">
    <location>
        <begin position="32"/>
        <end position="148"/>
    </location>
</feature>